<comment type="caution">
    <text evidence="2">The sequence shown here is derived from an EMBL/GenBank/DDBJ whole genome shotgun (WGS) entry which is preliminary data.</text>
</comment>
<proteinExistence type="predicted"/>
<evidence type="ECO:0000259" key="1">
    <source>
        <dbReference type="PROSITE" id="PS50853"/>
    </source>
</evidence>
<keyword evidence="3" id="KW-1185">Reference proteome</keyword>
<dbReference type="CDD" id="cd00063">
    <property type="entry name" value="FN3"/>
    <property type="match status" value="1"/>
</dbReference>
<accession>A0ABV0TWD3</accession>
<dbReference type="InterPro" id="IPR036116">
    <property type="entry name" value="FN3_sf"/>
</dbReference>
<evidence type="ECO:0000313" key="2">
    <source>
        <dbReference type="EMBL" id="MEQ2237228.1"/>
    </source>
</evidence>
<dbReference type="Proteomes" id="UP001482620">
    <property type="component" value="Unassembled WGS sequence"/>
</dbReference>
<sequence length="161" mass="17259">MTGLTPSTQYIVTVSACSPAGCTESPVGNSGDDNDVRSGFKTPEEVPDAVSPPFVVSSPSALFLTWEPPSRPNGNITEYFLYHNSEMVYRGKNRQHNITGLGVYSTNFLVLGACTNVGCTNSSQVTALTSQLPPGPLHAPSLTLLDSRTIFVDHLFCPRHS</sequence>
<dbReference type="SUPFAM" id="SSF49265">
    <property type="entry name" value="Fibronectin type III"/>
    <property type="match status" value="1"/>
</dbReference>
<dbReference type="EMBL" id="JAHRIQ010048569">
    <property type="protein sequence ID" value="MEQ2237228.1"/>
    <property type="molecule type" value="Genomic_DNA"/>
</dbReference>
<organism evidence="2 3">
    <name type="scientific">Ilyodon furcidens</name>
    <name type="common">goldbreast splitfin</name>
    <dbReference type="NCBI Taxonomy" id="33524"/>
    <lineage>
        <taxon>Eukaryota</taxon>
        <taxon>Metazoa</taxon>
        <taxon>Chordata</taxon>
        <taxon>Craniata</taxon>
        <taxon>Vertebrata</taxon>
        <taxon>Euteleostomi</taxon>
        <taxon>Actinopterygii</taxon>
        <taxon>Neopterygii</taxon>
        <taxon>Teleostei</taxon>
        <taxon>Neoteleostei</taxon>
        <taxon>Acanthomorphata</taxon>
        <taxon>Ovalentaria</taxon>
        <taxon>Atherinomorphae</taxon>
        <taxon>Cyprinodontiformes</taxon>
        <taxon>Goodeidae</taxon>
        <taxon>Ilyodon</taxon>
    </lineage>
</organism>
<dbReference type="PROSITE" id="PS50853">
    <property type="entry name" value="FN3"/>
    <property type="match status" value="1"/>
</dbReference>
<dbReference type="InterPro" id="IPR050713">
    <property type="entry name" value="RTP_Phos/Ushers"/>
</dbReference>
<evidence type="ECO:0000313" key="3">
    <source>
        <dbReference type="Proteomes" id="UP001482620"/>
    </source>
</evidence>
<dbReference type="InterPro" id="IPR013783">
    <property type="entry name" value="Ig-like_fold"/>
</dbReference>
<protein>
    <recommendedName>
        <fullName evidence="1">Fibronectin type-III domain-containing protein</fullName>
    </recommendedName>
</protein>
<dbReference type="PANTHER" id="PTHR46957">
    <property type="entry name" value="CYTOKINE RECEPTOR"/>
    <property type="match status" value="1"/>
</dbReference>
<dbReference type="Gene3D" id="2.60.40.10">
    <property type="entry name" value="Immunoglobulins"/>
    <property type="match status" value="1"/>
</dbReference>
<dbReference type="PANTHER" id="PTHR46957:SF7">
    <property type="entry name" value="USHERIN"/>
    <property type="match status" value="1"/>
</dbReference>
<gene>
    <name evidence="2" type="ORF">ILYODFUR_021115</name>
</gene>
<dbReference type="InterPro" id="IPR003961">
    <property type="entry name" value="FN3_dom"/>
</dbReference>
<feature type="domain" description="Fibronectin type-III" evidence="1">
    <location>
        <begin position="46"/>
        <end position="135"/>
    </location>
</feature>
<reference evidence="2 3" key="1">
    <citation type="submission" date="2021-06" db="EMBL/GenBank/DDBJ databases">
        <authorList>
            <person name="Palmer J.M."/>
        </authorList>
    </citation>
    <scope>NUCLEOTIDE SEQUENCE [LARGE SCALE GENOMIC DNA]</scope>
    <source>
        <strain evidence="3">if_2019</strain>
        <tissue evidence="2">Muscle</tissue>
    </source>
</reference>
<name>A0ABV0TWD3_9TELE</name>